<dbReference type="InterPro" id="IPR016155">
    <property type="entry name" value="Mopterin_synth/thiamin_S_b"/>
</dbReference>
<dbReference type="EMBL" id="JBIWXY010000001">
    <property type="protein sequence ID" value="MFJ5444942.1"/>
    <property type="molecule type" value="Genomic_DNA"/>
</dbReference>
<dbReference type="PANTHER" id="PTHR37483">
    <property type="entry name" value="UPF0125 PROTEIN RATB"/>
    <property type="match status" value="1"/>
</dbReference>
<dbReference type="Proteomes" id="UP001617669">
    <property type="component" value="Unassembled WGS sequence"/>
</dbReference>
<proteinExistence type="inferred from homology"/>
<organism evidence="4 5">
    <name type="scientific">Methylobacillus methanolivorans</name>
    <dbReference type="NCBI Taxonomy" id="1848927"/>
    <lineage>
        <taxon>Bacteria</taxon>
        <taxon>Pseudomonadati</taxon>
        <taxon>Pseudomonadota</taxon>
        <taxon>Betaproteobacteria</taxon>
        <taxon>Nitrosomonadales</taxon>
        <taxon>Methylophilaceae</taxon>
        <taxon>Methylobacillus</taxon>
    </lineage>
</organism>
<comment type="similarity">
    <text evidence="1 2">Belongs to the UPF0125 (RnfH) family.</text>
</comment>
<evidence type="ECO:0000256" key="2">
    <source>
        <dbReference type="HAMAP-Rule" id="MF_00460"/>
    </source>
</evidence>
<dbReference type="SUPFAM" id="SSF54285">
    <property type="entry name" value="MoaD/ThiS"/>
    <property type="match status" value="1"/>
</dbReference>
<evidence type="ECO:0000313" key="5">
    <source>
        <dbReference type="Proteomes" id="UP001617669"/>
    </source>
</evidence>
<comment type="caution">
    <text evidence="4">The sequence shown here is derived from an EMBL/GenBank/DDBJ whole genome shotgun (WGS) entry which is preliminary data.</text>
</comment>
<accession>A0ABW8GIM0</accession>
<keyword evidence="5" id="KW-1185">Reference proteome</keyword>
<reference evidence="4 5" key="1">
    <citation type="submission" date="2024-11" db="EMBL/GenBank/DDBJ databases">
        <authorList>
            <person name="Kaparullina E.N."/>
            <person name="Delegan Y.A."/>
            <person name="Doronina N.V."/>
        </authorList>
    </citation>
    <scope>NUCLEOTIDE SEQUENCE [LARGE SCALE GENOMIC DNA]</scope>
    <source>
        <strain evidence="4 5">7sh_L</strain>
    </source>
</reference>
<dbReference type="Gene3D" id="3.10.20.280">
    <property type="entry name" value="RnfH-like"/>
    <property type="match status" value="1"/>
</dbReference>
<dbReference type="RefSeq" id="WP_400878483.1">
    <property type="nucleotide sequence ID" value="NZ_JBIWXY010000001.1"/>
</dbReference>
<evidence type="ECO:0000256" key="3">
    <source>
        <dbReference type="SAM" id="MobiDB-lite"/>
    </source>
</evidence>
<feature type="region of interest" description="Disordered" evidence="3">
    <location>
        <begin position="85"/>
        <end position="111"/>
    </location>
</feature>
<dbReference type="InterPro" id="IPR005346">
    <property type="entry name" value="RnfH"/>
</dbReference>
<dbReference type="PANTHER" id="PTHR37483:SF1">
    <property type="entry name" value="UPF0125 PROTEIN RATB"/>
    <property type="match status" value="1"/>
</dbReference>
<evidence type="ECO:0000256" key="1">
    <source>
        <dbReference type="ARBA" id="ARBA00010645"/>
    </source>
</evidence>
<protein>
    <recommendedName>
        <fullName evidence="2">UPF0125 protein ACIKP9_01725</fullName>
    </recommendedName>
</protein>
<dbReference type="NCBIfam" id="NF002490">
    <property type="entry name" value="PRK01777.1"/>
    <property type="match status" value="1"/>
</dbReference>
<dbReference type="Pfam" id="PF03658">
    <property type="entry name" value="Ub-RnfH"/>
    <property type="match status" value="1"/>
</dbReference>
<gene>
    <name evidence="4" type="ORF">ACIKP9_01725</name>
</gene>
<sequence length="111" mass="12320">MNTKFSIEVAYALPEKQLILLIEVEPGTTALEAALQSGISEHFPELDIQASKLGIFSEPVTADTVLQPGDRLEIYRPLQADPKLARRNRAKQSATARKIQRKAPPVSIRTR</sequence>
<name>A0ABW8GIM0_9PROT</name>
<dbReference type="HAMAP" id="MF_00460">
    <property type="entry name" value="UPF0125_RnfH"/>
    <property type="match status" value="1"/>
</dbReference>
<dbReference type="InterPro" id="IPR037021">
    <property type="entry name" value="RnfH_sf"/>
</dbReference>
<evidence type="ECO:0000313" key="4">
    <source>
        <dbReference type="EMBL" id="MFJ5444942.1"/>
    </source>
</evidence>